<dbReference type="NCBIfam" id="NF000908">
    <property type="entry name" value="PRK00089.1"/>
    <property type="match status" value="1"/>
</dbReference>
<evidence type="ECO:0000256" key="7">
    <source>
        <dbReference type="ARBA" id="ARBA00023134"/>
    </source>
</evidence>
<keyword evidence="3 8" id="KW-0690">Ribosome biogenesis</keyword>
<dbReference type="GO" id="GO:0070181">
    <property type="term" value="F:small ribosomal subunit rRNA binding"/>
    <property type="evidence" value="ECO:0007669"/>
    <property type="project" value="UniProtKB-UniRule"/>
</dbReference>
<keyword evidence="15" id="KW-1185">Reference proteome</keyword>
<sequence length="328" mass="38059">MIENESENKLTDKEEQTVSEIKEIPKDFKAGYVAIVGEPNVGKSTLLNTLLQHKLSIVTPKPQTTRHKIIGILTGENYQIVFLDTPGLIKPRYLLQEVMMEYAESALKDADVILFMVDVKKVKTNEVTLKTLPFEILKNYVEEKPIILVINKVDLINKLEVLPMIDFFSKAFPFKEIVPISALKGQNIDELKKVIIQYLPVHPPFYPPDMITEHPERFFVAEIIREKIFQLFRQEIPYSTTVSIVEFREAKNEGEKDYILAEIYVEKESQKGIIIGKDGQMLKKIGQLAREEIEWFLGRPVYLELYVKARKKWRDSKAWLKRLGYTVD</sequence>
<dbReference type="SUPFAM" id="SSF54814">
    <property type="entry name" value="Prokaryotic type KH domain (KH-domain type II)"/>
    <property type="match status" value="1"/>
</dbReference>
<feature type="region of interest" description="G2" evidence="9">
    <location>
        <begin position="63"/>
        <end position="67"/>
    </location>
</feature>
<evidence type="ECO:0000256" key="5">
    <source>
        <dbReference type="ARBA" id="ARBA00022842"/>
    </source>
</evidence>
<dbReference type="GO" id="GO:0003924">
    <property type="term" value="F:GTPase activity"/>
    <property type="evidence" value="ECO:0007669"/>
    <property type="project" value="UniProtKB-UniRule"/>
</dbReference>
<feature type="region of interest" description="G3" evidence="9">
    <location>
        <begin position="84"/>
        <end position="87"/>
    </location>
</feature>
<dbReference type="Pfam" id="PF07650">
    <property type="entry name" value="KH_2"/>
    <property type="match status" value="1"/>
</dbReference>
<dbReference type="PROSITE" id="PS51713">
    <property type="entry name" value="G_ERA"/>
    <property type="match status" value="1"/>
</dbReference>
<dbReference type="HAMAP" id="MF_00367">
    <property type="entry name" value="GTPase_Era"/>
    <property type="match status" value="1"/>
</dbReference>
<keyword evidence="8" id="KW-1003">Cell membrane</keyword>
<dbReference type="InterPro" id="IPR004044">
    <property type="entry name" value="KH_dom_type_2"/>
</dbReference>
<dbReference type="FunFam" id="3.30.300.20:FF:000003">
    <property type="entry name" value="GTPase Era"/>
    <property type="match status" value="1"/>
</dbReference>
<dbReference type="Gene3D" id="3.30.300.20">
    <property type="match status" value="1"/>
</dbReference>
<evidence type="ECO:0000256" key="9">
    <source>
        <dbReference type="PROSITE-ProRule" id="PRU01050"/>
    </source>
</evidence>
<dbReference type="InterPro" id="IPR009019">
    <property type="entry name" value="KH_sf_prok-type"/>
</dbReference>
<feature type="binding site" evidence="8">
    <location>
        <begin position="151"/>
        <end position="154"/>
    </location>
    <ligand>
        <name>GTP</name>
        <dbReference type="ChEBI" id="CHEBI:37565"/>
    </ligand>
</feature>
<dbReference type="InterPro" id="IPR030388">
    <property type="entry name" value="G_ERA_dom"/>
</dbReference>
<dbReference type="CDD" id="cd22534">
    <property type="entry name" value="KH-II_Era"/>
    <property type="match status" value="1"/>
</dbReference>
<dbReference type="OrthoDB" id="9805918at2"/>
<evidence type="ECO:0000313" key="14">
    <source>
        <dbReference type="EMBL" id="CUT01135.1"/>
    </source>
</evidence>
<accession>A0A0P1MYT3</accession>
<dbReference type="GO" id="GO:0005829">
    <property type="term" value="C:cytosol"/>
    <property type="evidence" value="ECO:0007669"/>
    <property type="project" value="TreeGrafter"/>
</dbReference>
<dbReference type="GO" id="GO:0005525">
    <property type="term" value="F:GTP binding"/>
    <property type="evidence" value="ECO:0007669"/>
    <property type="project" value="UniProtKB-UniRule"/>
</dbReference>
<protein>
    <recommendedName>
        <fullName evidence="2 8">GTPase Era</fullName>
    </recommendedName>
</protein>
<feature type="region of interest" description="G5" evidence="9">
    <location>
        <begin position="180"/>
        <end position="182"/>
    </location>
</feature>
<dbReference type="InterPro" id="IPR031167">
    <property type="entry name" value="G_OBG"/>
</dbReference>
<evidence type="ECO:0000313" key="15">
    <source>
        <dbReference type="Proteomes" id="UP000199197"/>
    </source>
</evidence>
<dbReference type="InterPro" id="IPR006073">
    <property type="entry name" value="GTP-bd"/>
</dbReference>
<dbReference type="Proteomes" id="UP000199197">
    <property type="component" value="Unassembled WGS sequence"/>
</dbReference>
<reference evidence="15" key="1">
    <citation type="submission" date="2015-11" db="EMBL/GenBank/DDBJ databases">
        <authorList>
            <person name="Varghese N."/>
        </authorList>
    </citation>
    <scope>NUCLEOTIDE SEQUENCE [LARGE SCALE GENOMIC DNA]</scope>
    <source>
        <strain evidence="15">JGI-23</strain>
    </source>
</reference>
<dbReference type="GO" id="GO:0005886">
    <property type="term" value="C:plasma membrane"/>
    <property type="evidence" value="ECO:0007669"/>
    <property type="project" value="UniProtKB-SubCell"/>
</dbReference>
<dbReference type="FunFam" id="3.40.50.300:FF:000094">
    <property type="entry name" value="GTPase Era"/>
    <property type="match status" value="1"/>
</dbReference>
<evidence type="ECO:0000259" key="13">
    <source>
        <dbReference type="PROSITE" id="PS51713"/>
    </source>
</evidence>
<dbReference type="RefSeq" id="WP_092349399.1">
    <property type="nucleotide sequence ID" value="NZ_CZVW01000008.1"/>
</dbReference>
<dbReference type="Pfam" id="PF01926">
    <property type="entry name" value="MMR_HSR1"/>
    <property type="match status" value="1"/>
</dbReference>
<feature type="domain" description="Era-type G" evidence="13">
    <location>
        <begin position="29"/>
        <end position="201"/>
    </location>
</feature>
<feature type="binding site" evidence="8">
    <location>
        <begin position="37"/>
        <end position="44"/>
    </location>
    <ligand>
        <name>GTP</name>
        <dbReference type="ChEBI" id="CHEBI:37565"/>
    </ligand>
</feature>
<evidence type="ECO:0000256" key="3">
    <source>
        <dbReference type="ARBA" id="ARBA00022517"/>
    </source>
</evidence>
<name>A0A0P1MYT3_9BACT</name>
<keyword evidence="4 8" id="KW-0547">Nucleotide-binding</keyword>
<dbReference type="PROSITE" id="PS51710">
    <property type="entry name" value="G_OBG"/>
    <property type="match status" value="1"/>
</dbReference>
<dbReference type="PANTHER" id="PTHR42698">
    <property type="entry name" value="GTPASE ERA"/>
    <property type="match status" value="1"/>
</dbReference>
<gene>
    <name evidence="8" type="primary">era</name>
    <name evidence="14" type="ORF">JGI23_00991</name>
</gene>
<dbReference type="InterPro" id="IPR015946">
    <property type="entry name" value="KH_dom-like_a/b"/>
</dbReference>
<dbReference type="SUPFAM" id="SSF52540">
    <property type="entry name" value="P-loop containing nucleoside triphosphate hydrolases"/>
    <property type="match status" value="1"/>
</dbReference>
<dbReference type="CDD" id="cd04163">
    <property type="entry name" value="Era"/>
    <property type="match status" value="1"/>
</dbReference>
<keyword evidence="5" id="KW-0460">Magnesium</keyword>
<evidence type="ECO:0000256" key="8">
    <source>
        <dbReference type="HAMAP-Rule" id="MF_00367"/>
    </source>
</evidence>
<comment type="function">
    <text evidence="8">An essential GTPase that binds both GDP and GTP, with rapid nucleotide exchange. Plays a role in 16S rRNA processing and 30S ribosomal subunit biogenesis and possibly also in cell cycle regulation and energy metabolism.</text>
</comment>
<dbReference type="NCBIfam" id="TIGR00231">
    <property type="entry name" value="small_GTP"/>
    <property type="match status" value="1"/>
</dbReference>
<dbReference type="InterPro" id="IPR027417">
    <property type="entry name" value="P-loop_NTPase"/>
</dbReference>
<feature type="domain" description="OBG-type G" evidence="12">
    <location>
        <begin position="1"/>
        <end position="200"/>
    </location>
</feature>
<comment type="similarity">
    <text evidence="1 8 9 10">Belongs to the TRAFAC class TrmE-Era-EngA-EngB-Septin-like GTPase superfamily. Era GTPase family.</text>
</comment>
<dbReference type="PANTHER" id="PTHR42698:SF1">
    <property type="entry name" value="GTPASE ERA, MITOCHONDRIAL"/>
    <property type="match status" value="1"/>
</dbReference>
<proteinExistence type="inferred from homology"/>
<feature type="region of interest" description="G1" evidence="9">
    <location>
        <begin position="37"/>
        <end position="44"/>
    </location>
</feature>
<dbReference type="EMBL" id="CZVW01000008">
    <property type="protein sequence ID" value="CUT01135.1"/>
    <property type="molecule type" value="Genomic_DNA"/>
</dbReference>
<organism evidence="14 15">
    <name type="scientific">Candidatus Chryseopegocella kryptomonas</name>
    <dbReference type="NCBI Taxonomy" id="1633643"/>
    <lineage>
        <taxon>Bacteria</taxon>
        <taxon>Pseudomonadati</taxon>
        <taxon>Candidatus Kryptoniota</taxon>
        <taxon>Candidatus Chryseopegocella</taxon>
    </lineage>
</organism>
<dbReference type="GO" id="GO:0000028">
    <property type="term" value="P:ribosomal small subunit assembly"/>
    <property type="evidence" value="ECO:0007669"/>
    <property type="project" value="TreeGrafter"/>
</dbReference>
<dbReference type="InterPro" id="IPR005225">
    <property type="entry name" value="Small_GTP-bd"/>
</dbReference>
<comment type="subunit">
    <text evidence="8">Monomer.</text>
</comment>
<comment type="subcellular location">
    <subcellularLocation>
        <location evidence="8">Cytoplasm</location>
    </subcellularLocation>
    <subcellularLocation>
        <location evidence="8">Cell membrane</location>
        <topology evidence="8">Peripheral membrane protein</topology>
    </subcellularLocation>
</comment>
<evidence type="ECO:0000256" key="2">
    <source>
        <dbReference type="ARBA" id="ARBA00020484"/>
    </source>
</evidence>
<dbReference type="Gene3D" id="3.40.50.300">
    <property type="entry name" value="P-loop containing nucleotide triphosphate hydrolases"/>
    <property type="match status" value="1"/>
</dbReference>
<dbReference type="NCBIfam" id="TIGR00436">
    <property type="entry name" value="era"/>
    <property type="match status" value="1"/>
</dbReference>
<dbReference type="PROSITE" id="PS50823">
    <property type="entry name" value="KH_TYPE_2"/>
    <property type="match status" value="1"/>
</dbReference>
<feature type="domain" description="KH type-2" evidence="11">
    <location>
        <begin position="232"/>
        <end position="311"/>
    </location>
</feature>
<dbReference type="AlphaFoldDB" id="A0A0P1MYT3"/>
<keyword evidence="6 8" id="KW-0694">RNA-binding</keyword>
<evidence type="ECO:0000256" key="6">
    <source>
        <dbReference type="ARBA" id="ARBA00022884"/>
    </source>
</evidence>
<evidence type="ECO:0000256" key="1">
    <source>
        <dbReference type="ARBA" id="ARBA00007921"/>
    </source>
</evidence>
<feature type="region of interest" description="G4" evidence="9">
    <location>
        <begin position="151"/>
        <end position="154"/>
    </location>
</feature>
<dbReference type="PRINTS" id="PR00449">
    <property type="entry name" value="RASTRNSFRMNG"/>
</dbReference>
<dbReference type="GO" id="GO:0043024">
    <property type="term" value="F:ribosomal small subunit binding"/>
    <property type="evidence" value="ECO:0007669"/>
    <property type="project" value="TreeGrafter"/>
</dbReference>
<dbReference type="InterPro" id="IPR005662">
    <property type="entry name" value="GTPase_Era-like"/>
</dbReference>
<keyword evidence="8" id="KW-0472">Membrane</keyword>
<keyword evidence="8" id="KW-0963">Cytoplasm</keyword>
<evidence type="ECO:0000256" key="10">
    <source>
        <dbReference type="RuleBase" id="RU003761"/>
    </source>
</evidence>
<evidence type="ECO:0000259" key="12">
    <source>
        <dbReference type="PROSITE" id="PS51710"/>
    </source>
</evidence>
<evidence type="ECO:0000259" key="11">
    <source>
        <dbReference type="PROSITE" id="PS50823"/>
    </source>
</evidence>
<evidence type="ECO:0000256" key="4">
    <source>
        <dbReference type="ARBA" id="ARBA00022741"/>
    </source>
</evidence>
<keyword evidence="8" id="KW-0699">rRNA-binding</keyword>
<keyword evidence="7 8" id="KW-0342">GTP-binding</keyword>
<feature type="binding site" evidence="8">
    <location>
        <begin position="84"/>
        <end position="88"/>
    </location>
    <ligand>
        <name>GTP</name>
        <dbReference type="ChEBI" id="CHEBI:37565"/>
    </ligand>
</feature>